<evidence type="ECO:0000313" key="4">
    <source>
        <dbReference type="Proteomes" id="UP000807469"/>
    </source>
</evidence>
<evidence type="ECO:0000313" key="3">
    <source>
        <dbReference type="EMBL" id="KAF9480383.1"/>
    </source>
</evidence>
<dbReference type="OrthoDB" id="338816at2759"/>
<proteinExistence type="predicted"/>
<feature type="domain" description="TRIP4/RQT4 C2HC5-type zinc finger" evidence="2">
    <location>
        <begin position="322"/>
        <end position="373"/>
    </location>
</feature>
<evidence type="ECO:0000256" key="1">
    <source>
        <dbReference type="SAM" id="MobiDB-lite"/>
    </source>
</evidence>
<feature type="region of interest" description="Disordered" evidence="1">
    <location>
        <begin position="259"/>
        <end position="316"/>
    </location>
</feature>
<reference evidence="3" key="1">
    <citation type="submission" date="2020-11" db="EMBL/GenBank/DDBJ databases">
        <authorList>
            <consortium name="DOE Joint Genome Institute"/>
            <person name="Ahrendt S."/>
            <person name="Riley R."/>
            <person name="Andreopoulos W."/>
            <person name="Labutti K."/>
            <person name="Pangilinan J."/>
            <person name="Ruiz-Duenas F.J."/>
            <person name="Barrasa J.M."/>
            <person name="Sanchez-Garcia M."/>
            <person name="Camarero S."/>
            <person name="Miyauchi S."/>
            <person name="Serrano A."/>
            <person name="Linde D."/>
            <person name="Babiker R."/>
            <person name="Drula E."/>
            <person name="Ayuso-Fernandez I."/>
            <person name="Pacheco R."/>
            <person name="Padilla G."/>
            <person name="Ferreira P."/>
            <person name="Barriuso J."/>
            <person name="Kellner H."/>
            <person name="Castanera R."/>
            <person name="Alfaro M."/>
            <person name="Ramirez L."/>
            <person name="Pisabarro A.G."/>
            <person name="Kuo A."/>
            <person name="Tritt A."/>
            <person name="Lipzen A."/>
            <person name="He G."/>
            <person name="Yan M."/>
            <person name="Ng V."/>
            <person name="Cullen D."/>
            <person name="Martin F."/>
            <person name="Rosso M.-N."/>
            <person name="Henrissat B."/>
            <person name="Hibbett D."/>
            <person name="Martinez A.T."/>
            <person name="Grigoriev I.V."/>
        </authorList>
    </citation>
    <scope>NUCLEOTIDE SEQUENCE</scope>
    <source>
        <strain evidence="3">CIRM-BRFM 674</strain>
    </source>
</reference>
<dbReference type="EMBL" id="MU155195">
    <property type="protein sequence ID" value="KAF9480383.1"/>
    <property type="molecule type" value="Genomic_DNA"/>
</dbReference>
<protein>
    <recommendedName>
        <fullName evidence="2">TRIP4/RQT4 C2HC5-type zinc finger domain-containing protein</fullName>
    </recommendedName>
</protein>
<dbReference type="InterPro" id="IPR009349">
    <property type="entry name" value="TRIP4/RQT4_C2HC5_Znf"/>
</dbReference>
<accession>A0A9P6D274</accession>
<feature type="compositionally biased region" description="Basic and acidic residues" evidence="1">
    <location>
        <begin position="294"/>
        <end position="304"/>
    </location>
</feature>
<feature type="compositionally biased region" description="Pro residues" evidence="1">
    <location>
        <begin position="471"/>
        <end position="483"/>
    </location>
</feature>
<evidence type="ECO:0000259" key="2">
    <source>
        <dbReference type="Pfam" id="PF06221"/>
    </source>
</evidence>
<feature type="compositionally biased region" description="Low complexity" evidence="1">
    <location>
        <begin position="406"/>
        <end position="420"/>
    </location>
</feature>
<name>A0A9P6D274_9AGAR</name>
<feature type="compositionally biased region" description="Polar residues" evidence="1">
    <location>
        <begin position="436"/>
        <end position="458"/>
    </location>
</feature>
<dbReference type="Proteomes" id="UP000807469">
    <property type="component" value="Unassembled WGS sequence"/>
</dbReference>
<comment type="caution">
    <text evidence="3">The sequence shown here is derived from an EMBL/GenBank/DDBJ whole genome shotgun (WGS) entry which is preliminary data.</text>
</comment>
<sequence>MPCGGAFILDPVSEERAGKALKGTNIKWKPRTDERSFLASDSESLASSKLVISPRVADTVPTCLRSYRGSKEAQTMVAGWSVFELSRRWRRVRTPCSGATSGNKVAATGITWPPLAQSVQPTIDSASILLGPSFWGTSQCATERSRGDTIHTYADNACAFVLMGNRSTGATFELSSSRTCYKPIVSGNEGAKFGVESSSLPNVQKTSKLYSQHYLPDVAKKIDGIRIDVEIGSRRLFKLLGNHFVAECRFMRRLNPWSKHNSSLPSDRLKPKGAPNVAKPKAKGKQTPQPPEPPKSRDVRRIETLSEGVRNGTGRERDPKGGCFCLARLHTLSPYTPLCQSCGLILCSVNLPQYSCPHCGSIMMTPASRESLIAQLDAELASTIAKEIAERERAVEEAQRAVGAFPSLMPSSSPSLAQPHPQAPPPAKQTHKVMSLTGSNNRRVLVSSYTTTPVQSRPVSRGEDAEEEPNRVPPPPAKPPCAPRAPSSKRPWENLIDGPVSYQPPARLDDDSAKPSRRRRKPKGKENDGADRPAQGDS</sequence>
<gene>
    <name evidence="3" type="ORF">BDN70DRAFT_920562</name>
</gene>
<organism evidence="3 4">
    <name type="scientific">Pholiota conissans</name>
    <dbReference type="NCBI Taxonomy" id="109636"/>
    <lineage>
        <taxon>Eukaryota</taxon>
        <taxon>Fungi</taxon>
        <taxon>Dikarya</taxon>
        <taxon>Basidiomycota</taxon>
        <taxon>Agaricomycotina</taxon>
        <taxon>Agaricomycetes</taxon>
        <taxon>Agaricomycetidae</taxon>
        <taxon>Agaricales</taxon>
        <taxon>Agaricineae</taxon>
        <taxon>Strophariaceae</taxon>
        <taxon>Pholiota</taxon>
    </lineage>
</organism>
<dbReference type="AlphaFoldDB" id="A0A9P6D274"/>
<dbReference type="GO" id="GO:0005634">
    <property type="term" value="C:nucleus"/>
    <property type="evidence" value="ECO:0007669"/>
    <property type="project" value="InterPro"/>
</dbReference>
<dbReference type="GO" id="GO:0008270">
    <property type="term" value="F:zinc ion binding"/>
    <property type="evidence" value="ECO:0007669"/>
    <property type="project" value="InterPro"/>
</dbReference>
<keyword evidence="4" id="KW-1185">Reference proteome</keyword>
<feature type="region of interest" description="Disordered" evidence="1">
    <location>
        <begin position="406"/>
        <end position="538"/>
    </location>
</feature>
<dbReference type="GO" id="GO:0072344">
    <property type="term" value="P:rescue of stalled ribosome"/>
    <property type="evidence" value="ECO:0007669"/>
    <property type="project" value="InterPro"/>
</dbReference>
<dbReference type="GO" id="GO:0180022">
    <property type="term" value="C:RQC-trigger complex"/>
    <property type="evidence" value="ECO:0007669"/>
    <property type="project" value="InterPro"/>
</dbReference>
<dbReference type="Pfam" id="PF06221">
    <property type="entry name" value="zf-C2HC5"/>
    <property type="match status" value="1"/>
</dbReference>